<proteinExistence type="predicted"/>
<reference evidence="1" key="1">
    <citation type="submission" date="2021-09" db="EMBL/GenBank/DDBJ databases">
        <authorList>
            <consortium name="AG Swart"/>
            <person name="Singh M."/>
            <person name="Singh A."/>
            <person name="Seah K."/>
            <person name="Emmerich C."/>
        </authorList>
    </citation>
    <scope>NUCLEOTIDE SEQUENCE</scope>
    <source>
        <strain evidence="1">ATCC30299</strain>
    </source>
</reference>
<sequence length="70" mass="8302">MHRFGLTLMERCYMSIRRNKGIHEFSEEPNEFYYFLCIIEKGLVVSSNFSDKSRTIMAFGCELTHSEIKE</sequence>
<accession>A0AAU9KB59</accession>
<dbReference type="Proteomes" id="UP001162131">
    <property type="component" value="Unassembled WGS sequence"/>
</dbReference>
<gene>
    <name evidence="1" type="ORF">BSTOLATCC_MIC62237</name>
</gene>
<evidence type="ECO:0000313" key="1">
    <source>
        <dbReference type="EMBL" id="CAG9334695.1"/>
    </source>
</evidence>
<dbReference type="AlphaFoldDB" id="A0AAU9KB59"/>
<evidence type="ECO:0000313" key="2">
    <source>
        <dbReference type="Proteomes" id="UP001162131"/>
    </source>
</evidence>
<keyword evidence="2" id="KW-1185">Reference proteome</keyword>
<organism evidence="1 2">
    <name type="scientific">Blepharisma stoltei</name>
    <dbReference type="NCBI Taxonomy" id="1481888"/>
    <lineage>
        <taxon>Eukaryota</taxon>
        <taxon>Sar</taxon>
        <taxon>Alveolata</taxon>
        <taxon>Ciliophora</taxon>
        <taxon>Postciliodesmatophora</taxon>
        <taxon>Heterotrichea</taxon>
        <taxon>Heterotrichida</taxon>
        <taxon>Blepharismidae</taxon>
        <taxon>Blepharisma</taxon>
    </lineage>
</organism>
<name>A0AAU9KB59_9CILI</name>
<protein>
    <submittedName>
        <fullName evidence="1">Uncharacterized protein</fullName>
    </submittedName>
</protein>
<comment type="caution">
    <text evidence="1">The sequence shown here is derived from an EMBL/GenBank/DDBJ whole genome shotgun (WGS) entry which is preliminary data.</text>
</comment>
<dbReference type="EMBL" id="CAJZBQ010000059">
    <property type="protein sequence ID" value="CAG9334695.1"/>
    <property type="molecule type" value="Genomic_DNA"/>
</dbReference>